<protein>
    <recommendedName>
        <fullName evidence="3">Tetratricopeptide repeat protein</fullName>
    </recommendedName>
</protein>
<evidence type="ECO:0000313" key="1">
    <source>
        <dbReference type="EMBL" id="NNU34511.1"/>
    </source>
</evidence>
<proteinExistence type="predicted"/>
<dbReference type="EMBL" id="JABFCR010000050">
    <property type="protein sequence ID" value="NNU34511.1"/>
    <property type="molecule type" value="Genomic_DNA"/>
</dbReference>
<evidence type="ECO:0000313" key="2">
    <source>
        <dbReference type="Proteomes" id="UP000566071"/>
    </source>
</evidence>
<organism evidence="1 2">
    <name type="scientific">Mucilaginibacter humi</name>
    <dbReference type="NCBI Taxonomy" id="2732510"/>
    <lineage>
        <taxon>Bacteria</taxon>
        <taxon>Pseudomonadati</taxon>
        <taxon>Bacteroidota</taxon>
        <taxon>Sphingobacteriia</taxon>
        <taxon>Sphingobacteriales</taxon>
        <taxon>Sphingobacteriaceae</taxon>
        <taxon>Mucilaginibacter</taxon>
    </lineage>
</organism>
<accession>A0ABX1W2Q1</accession>
<dbReference type="RefSeq" id="WP_175270186.1">
    <property type="nucleotide sequence ID" value="NZ_JABFCR010000050.1"/>
</dbReference>
<comment type="caution">
    <text evidence="1">The sequence shown here is derived from an EMBL/GenBank/DDBJ whole genome shotgun (WGS) entry which is preliminary data.</text>
</comment>
<sequence length="57" mass="7119">MRQKFLTDNHQPEKARDYFNRAIRIYPLRLENYLLYMLSYFPESFIAWLHKLSPNRL</sequence>
<dbReference type="Proteomes" id="UP000566071">
    <property type="component" value="Unassembled WGS sequence"/>
</dbReference>
<name>A0ABX1W2Q1_9SPHI</name>
<evidence type="ECO:0008006" key="3">
    <source>
        <dbReference type="Google" id="ProtNLM"/>
    </source>
</evidence>
<reference evidence="1 2" key="1">
    <citation type="submission" date="2020-05" db="EMBL/GenBank/DDBJ databases">
        <authorList>
            <person name="Khan S.A."/>
            <person name="Jeon C.O."/>
            <person name="Chun B.H."/>
        </authorList>
    </citation>
    <scope>NUCLEOTIDE SEQUENCE [LARGE SCALE GENOMIC DNA]</scope>
    <source>
        <strain evidence="1 2">S1162</strain>
    </source>
</reference>
<keyword evidence="2" id="KW-1185">Reference proteome</keyword>
<gene>
    <name evidence="1" type="ORF">HK413_11035</name>
</gene>